<dbReference type="SMART" id="SM00474">
    <property type="entry name" value="35EXOc"/>
    <property type="match status" value="1"/>
</dbReference>
<name>A0AAD6WVV6_9AGAR</name>
<keyword evidence="4" id="KW-0378">Hydrolase</keyword>
<reference evidence="11" key="1">
    <citation type="submission" date="2023-03" db="EMBL/GenBank/DDBJ databases">
        <title>Massive genome expansion in bonnet fungi (Mycena s.s.) driven by repeated elements and novel gene families across ecological guilds.</title>
        <authorList>
            <consortium name="Lawrence Berkeley National Laboratory"/>
            <person name="Harder C.B."/>
            <person name="Miyauchi S."/>
            <person name="Viragh M."/>
            <person name="Kuo A."/>
            <person name="Thoen E."/>
            <person name="Andreopoulos B."/>
            <person name="Lu D."/>
            <person name="Skrede I."/>
            <person name="Drula E."/>
            <person name="Henrissat B."/>
            <person name="Morin E."/>
            <person name="Kohler A."/>
            <person name="Barry K."/>
            <person name="LaButti K."/>
            <person name="Morin E."/>
            <person name="Salamov A."/>
            <person name="Lipzen A."/>
            <person name="Mereny Z."/>
            <person name="Hegedus B."/>
            <person name="Baldrian P."/>
            <person name="Stursova M."/>
            <person name="Weitz H."/>
            <person name="Taylor A."/>
            <person name="Grigoriev I.V."/>
            <person name="Nagy L.G."/>
            <person name="Martin F."/>
            <person name="Kauserud H."/>
        </authorList>
    </citation>
    <scope>NUCLEOTIDE SEQUENCE</scope>
    <source>
        <strain evidence="11">CBHHK200</strain>
    </source>
</reference>
<feature type="domain" description="3'-5' exonuclease" evidence="10">
    <location>
        <begin position="85"/>
        <end position="253"/>
    </location>
</feature>
<gene>
    <name evidence="11" type="ORF">C8F04DRAFT_1189850</name>
</gene>
<keyword evidence="2" id="KW-0540">Nuclease</keyword>
<evidence type="ECO:0000256" key="9">
    <source>
        <dbReference type="ARBA" id="ARBA00042761"/>
    </source>
</evidence>
<organism evidence="11 12">
    <name type="scientific">Mycena alexandri</name>
    <dbReference type="NCBI Taxonomy" id="1745969"/>
    <lineage>
        <taxon>Eukaryota</taxon>
        <taxon>Fungi</taxon>
        <taxon>Dikarya</taxon>
        <taxon>Basidiomycota</taxon>
        <taxon>Agaricomycotina</taxon>
        <taxon>Agaricomycetes</taxon>
        <taxon>Agaricomycetidae</taxon>
        <taxon>Agaricales</taxon>
        <taxon>Marasmiineae</taxon>
        <taxon>Mycenaceae</taxon>
        <taxon>Mycena</taxon>
    </lineage>
</organism>
<dbReference type="InterPro" id="IPR012337">
    <property type="entry name" value="RNaseH-like_sf"/>
</dbReference>
<evidence type="ECO:0000256" key="8">
    <source>
        <dbReference type="ARBA" id="ARBA00040531"/>
    </source>
</evidence>
<keyword evidence="12" id="KW-1185">Reference proteome</keyword>
<evidence type="ECO:0000256" key="6">
    <source>
        <dbReference type="ARBA" id="ARBA00022842"/>
    </source>
</evidence>
<evidence type="ECO:0000313" key="12">
    <source>
        <dbReference type="Proteomes" id="UP001218188"/>
    </source>
</evidence>
<comment type="caution">
    <text evidence="11">The sequence shown here is derived from an EMBL/GenBank/DDBJ whole genome shotgun (WGS) entry which is preliminary data.</text>
</comment>
<evidence type="ECO:0000313" key="11">
    <source>
        <dbReference type="EMBL" id="KAJ7027187.1"/>
    </source>
</evidence>
<dbReference type="InterPro" id="IPR002562">
    <property type="entry name" value="3'-5'_exonuclease_dom"/>
</dbReference>
<evidence type="ECO:0000259" key="10">
    <source>
        <dbReference type="SMART" id="SM00474"/>
    </source>
</evidence>
<evidence type="ECO:0000256" key="2">
    <source>
        <dbReference type="ARBA" id="ARBA00022722"/>
    </source>
</evidence>
<sequence>MSSISKAKMLKIWSSFKRAPKTILPIEGDEPFPTKHSVILLDTEQQANNALRKILMGAVGMDTEFSERKPTTTEQIILDYFPHSPGQRKGAMTGLQIAELHAKPTFDVAWDNVGIRLIQIAWKDEVWVLDVRRIRGIPKELKRILQSPEIAKVGVGLIKDIAVIWDDLRFEMRNLVDVGMMAKLLLAETHGKGGYSNLSLKTCVEEVLGYTIDKNLQQSDWSAKELSDDQIKYAALDAIASLRLHEVLKGALDQKERERNITIPEAWYTFNTKAGEPTRVKRAEDGTEITWRTMDCPWFAGSRFQGYP</sequence>
<dbReference type="PANTHER" id="PTHR13620:SF109">
    <property type="entry name" value="3'-5' EXONUCLEASE"/>
    <property type="match status" value="1"/>
</dbReference>
<evidence type="ECO:0000256" key="5">
    <source>
        <dbReference type="ARBA" id="ARBA00022839"/>
    </source>
</evidence>
<keyword evidence="7" id="KW-0539">Nucleus</keyword>
<proteinExistence type="predicted"/>
<dbReference type="Pfam" id="PF01612">
    <property type="entry name" value="DNA_pol_A_exo1"/>
    <property type="match status" value="1"/>
</dbReference>
<keyword evidence="3" id="KW-0479">Metal-binding</keyword>
<evidence type="ECO:0000256" key="3">
    <source>
        <dbReference type="ARBA" id="ARBA00022723"/>
    </source>
</evidence>
<evidence type="ECO:0000256" key="1">
    <source>
        <dbReference type="ARBA" id="ARBA00004123"/>
    </source>
</evidence>
<dbReference type="GO" id="GO:0003676">
    <property type="term" value="F:nucleic acid binding"/>
    <property type="evidence" value="ECO:0007669"/>
    <property type="project" value="InterPro"/>
</dbReference>
<dbReference type="InterPro" id="IPR036397">
    <property type="entry name" value="RNaseH_sf"/>
</dbReference>
<evidence type="ECO:0000256" key="7">
    <source>
        <dbReference type="ARBA" id="ARBA00023242"/>
    </source>
</evidence>
<dbReference type="GO" id="GO:0006139">
    <property type="term" value="P:nucleobase-containing compound metabolic process"/>
    <property type="evidence" value="ECO:0007669"/>
    <property type="project" value="InterPro"/>
</dbReference>
<dbReference type="SUPFAM" id="SSF53098">
    <property type="entry name" value="Ribonuclease H-like"/>
    <property type="match status" value="1"/>
</dbReference>
<keyword evidence="6" id="KW-0460">Magnesium</keyword>
<dbReference type="Gene3D" id="3.30.420.10">
    <property type="entry name" value="Ribonuclease H-like superfamily/Ribonuclease H"/>
    <property type="match status" value="1"/>
</dbReference>
<dbReference type="InterPro" id="IPR051132">
    <property type="entry name" value="3-5_Exonuclease_domain"/>
</dbReference>
<dbReference type="AlphaFoldDB" id="A0AAD6WVV6"/>
<keyword evidence="5" id="KW-0269">Exonuclease</keyword>
<dbReference type="PANTHER" id="PTHR13620">
    <property type="entry name" value="3-5 EXONUCLEASE"/>
    <property type="match status" value="1"/>
</dbReference>
<dbReference type="GO" id="GO:0046872">
    <property type="term" value="F:metal ion binding"/>
    <property type="evidence" value="ECO:0007669"/>
    <property type="project" value="UniProtKB-KW"/>
</dbReference>
<protein>
    <recommendedName>
        <fullName evidence="8">3'-5' exonuclease</fullName>
    </recommendedName>
    <alternativeName>
        <fullName evidence="9">Werner Syndrome-like exonuclease</fullName>
    </alternativeName>
</protein>
<dbReference type="Proteomes" id="UP001218188">
    <property type="component" value="Unassembled WGS sequence"/>
</dbReference>
<evidence type="ECO:0000256" key="4">
    <source>
        <dbReference type="ARBA" id="ARBA00022801"/>
    </source>
</evidence>
<comment type="subcellular location">
    <subcellularLocation>
        <location evidence="1">Nucleus</location>
    </subcellularLocation>
</comment>
<accession>A0AAD6WVV6</accession>
<dbReference type="CDD" id="cd06141">
    <property type="entry name" value="WRN_exo"/>
    <property type="match status" value="1"/>
</dbReference>
<dbReference type="GO" id="GO:0005634">
    <property type="term" value="C:nucleus"/>
    <property type="evidence" value="ECO:0007669"/>
    <property type="project" value="UniProtKB-SubCell"/>
</dbReference>
<dbReference type="EMBL" id="JARJCM010000128">
    <property type="protein sequence ID" value="KAJ7027187.1"/>
    <property type="molecule type" value="Genomic_DNA"/>
</dbReference>
<dbReference type="GO" id="GO:0008408">
    <property type="term" value="F:3'-5' exonuclease activity"/>
    <property type="evidence" value="ECO:0007669"/>
    <property type="project" value="InterPro"/>
</dbReference>